<dbReference type="OrthoDB" id="10250769at2759"/>
<gene>
    <name evidence="2" type="ORF">TTAC_LOCUS5180</name>
</gene>
<dbReference type="InterPro" id="IPR015943">
    <property type="entry name" value="WD40/YVTN_repeat-like_dom_sf"/>
</dbReference>
<dbReference type="STRING" id="6205.A0A0R3WWQ5"/>
<dbReference type="InterPro" id="IPR036322">
    <property type="entry name" value="WD40_repeat_dom_sf"/>
</dbReference>
<accession>A0A0R3WWQ5</accession>
<reference evidence="2 3" key="2">
    <citation type="submission" date="2018-11" db="EMBL/GenBank/DDBJ databases">
        <authorList>
            <consortium name="Pathogen Informatics"/>
        </authorList>
    </citation>
    <scope>NUCLEOTIDE SEQUENCE [LARGE SCALE GENOMIC DNA]</scope>
</reference>
<proteinExistence type="predicted"/>
<sequence length="188" mass="21453">MTLSSVIFRPYRSLGLVSSDVPFVVKYKPHSKEYNVLVPVGERFNIYQLPNLRLLGISDCLPTNIIAFTSDRSYVYGASKNVIYAFRGLHHIHFKLEGHNSPIRKIIAFEDRYLASYDEAGLFILWNLQTRESLSQTVFSTNVFDISSMCHPTGYGDKLLLGSSQGPLQLWKTLAKKSIYWFRGFDSS</sequence>
<name>A0A0R3WWQ5_HYDTA</name>
<dbReference type="Gene3D" id="2.130.10.10">
    <property type="entry name" value="YVTN repeat-like/Quinoprotein amine dehydrogenase"/>
    <property type="match status" value="1"/>
</dbReference>
<reference evidence="4" key="1">
    <citation type="submission" date="2017-02" db="UniProtKB">
        <authorList>
            <consortium name="WormBaseParasite"/>
        </authorList>
    </citation>
    <scope>IDENTIFICATION</scope>
</reference>
<dbReference type="InterPro" id="IPR059157">
    <property type="entry name" value="WDR36-Utp21_N"/>
</dbReference>
<dbReference type="GO" id="GO:0006364">
    <property type="term" value="P:rRNA processing"/>
    <property type="evidence" value="ECO:0007669"/>
    <property type="project" value="TreeGrafter"/>
</dbReference>
<dbReference type="SUPFAM" id="SSF50978">
    <property type="entry name" value="WD40 repeat-like"/>
    <property type="match status" value="1"/>
</dbReference>
<protein>
    <submittedName>
        <fullName evidence="4">WD_REPEATS_REGION domain-containing protein</fullName>
    </submittedName>
</protein>
<dbReference type="WBParaSite" id="TTAC_0000519501-mRNA-1">
    <property type="protein sequence ID" value="TTAC_0000519501-mRNA-1"/>
    <property type="gene ID" value="TTAC_0000519501"/>
</dbReference>
<keyword evidence="3" id="KW-1185">Reference proteome</keyword>
<evidence type="ECO:0000313" key="3">
    <source>
        <dbReference type="Proteomes" id="UP000274429"/>
    </source>
</evidence>
<evidence type="ECO:0000259" key="1">
    <source>
        <dbReference type="Pfam" id="PF25171"/>
    </source>
</evidence>
<organism evidence="4">
    <name type="scientific">Hydatigena taeniaeformis</name>
    <name type="common">Feline tapeworm</name>
    <name type="synonym">Taenia taeniaeformis</name>
    <dbReference type="NCBI Taxonomy" id="6205"/>
    <lineage>
        <taxon>Eukaryota</taxon>
        <taxon>Metazoa</taxon>
        <taxon>Spiralia</taxon>
        <taxon>Lophotrochozoa</taxon>
        <taxon>Platyhelminthes</taxon>
        <taxon>Cestoda</taxon>
        <taxon>Eucestoda</taxon>
        <taxon>Cyclophyllidea</taxon>
        <taxon>Taeniidae</taxon>
        <taxon>Hydatigera</taxon>
    </lineage>
</organism>
<dbReference type="PANTHER" id="PTHR22840:SF12">
    <property type="entry name" value="WD REPEAT-CONTAINING PROTEIN 36"/>
    <property type="match status" value="1"/>
</dbReference>
<dbReference type="Proteomes" id="UP000274429">
    <property type="component" value="Unassembled WGS sequence"/>
</dbReference>
<evidence type="ECO:0000313" key="4">
    <source>
        <dbReference type="WBParaSite" id="TTAC_0000519501-mRNA-1"/>
    </source>
</evidence>
<dbReference type="PANTHER" id="PTHR22840">
    <property type="entry name" value="WD REPEAT-CONTAINING PROTEIN 36"/>
    <property type="match status" value="1"/>
</dbReference>
<dbReference type="EMBL" id="UYWX01006491">
    <property type="protein sequence ID" value="VDM26414.1"/>
    <property type="molecule type" value="Genomic_DNA"/>
</dbReference>
<dbReference type="Pfam" id="PF25171">
    <property type="entry name" value="Beta-prop_WDR36-Utp21_1st"/>
    <property type="match status" value="1"/>
</dbReference>
<dbReference type="GO" id="GO:0032040">
    <property type="term" value="C:small-subunit processome"/>
    <property type="evidence" value="ECO:0007669"/>
    <property type="project" value="TreeGrafter"/>
</dbReference>
<feature type="domain" description="WDR36/Utp21 N-terminal" evidence="1">
    <location>
        <begin position="36"/>
        <end position="187"/>
    </location>
</feature>
<dbReference type="AlphaFoldDB" id="A0A0R3WWQ5"/>
<dbReference type="GO" id="GO:0034388">
    <property type="term" value="C:Pwp2p-containing subcomplex of 90S preribosome"/>
    <property type="evidence" value="ECO:0007669"/>
    <property type="project" value="TreeGrafter"/>
</dbReference>
<evidence type="ECO:0000313" key="2">
    <source>
        <dbReference type="EMBL" id="VDM26414.1"/>
    </source>
</evidence>